<organism evidence="1 2">
    <name type="scientific">Nocardia africana</name>
    <dbReference type="NCBI Taxonomy" id="134964"/>
    <lineage>
        <taxon>Bacteria</taxon>
        <taxon>Bacillati</taxon>
        <taxon>Actinomycetota</taxon>
        <taxon>Actinomycetes</taxon>
        <taxon>Mycobacteriales</taxon>
        <taxon>Nocardiaceae</taxon>
        <taxon>Nocardia</taxon>
    </lineage>
</organism>
<dbReference type="AlphaFoldDB" id="A0A378WR64"/>
<accession>A0A378WR64</accession>
<proteinExistence type="predicted"/>
<name>A0A378WR64_9NOCA</name>
<protein>
    <submittedName>
        <fullName evidence="1">Uncharacterized protein</fullName>
    </submittedName>
</protein>
<evidence type="ECO:0000313" key="1">
    <source>
        <dbReference type="EMBL" id="SUA43227.1"/>
    </source>
</evidence>
<reference evidence="1 2" key="1">
    <citation type="submission" date="2018-06" db="EMBL/GenBank/DDBJ databases">
        <authorList>
            <consortium name="Pathogen Informatics"/>
            <person name="Doyle S."/>
        </authorList>
    </citation>
    <scope>NUCLEOTIDE SEQUENCE [LARGE SCALE GENOMIC DNA]</scope>
    <source>
        <strain evidence="1 2">NCTC13184</strain>
    </source>
</reference>
<dbReference type="EMBL" id="UGRU01000001">
    <property type="protein sequence ID" value="SUA43227.1"/>
    <property type="molecule type" value="Genomic_DNA"/>
</dbReference>
<dbReference type="Proteomes" id="UP000255082">
    <property type="component" value="Unassembled WGS sequence"/>
</dbReference>
<gene>
    <name evidence="1" type="ORF">NCTC13184_02590</name>
</gene>
<sequence>MPFTWGAYGCGGNMFAKPTFGTTAASRTPERPVSGHMIFTIALHPALGTTIPAVKPSPLA</sequence>
<evidence type="ECO:0000313" key="2">
    <source>
        <dbReference type="Proteomes" id="UP000255082"/>
    </source>
</evidence>